<gene>
    <name evidence="3" type="ORF">MELIAE_LOCUS10509</name>
</gene>
<keyword evidence="4" id="KW-1185">Reference proteome</keyword>
<organism evidence="3 4">
    <name type="scientific">Brassicogethes aeneus</name>
    <name type="common">Rape pollen beetle</name>
    <name type="synonym">Meligethes aeneus</name>
    <dbReference type="NCBI Taxonomy" id="1431903"/>
    <lineage>
        <taxon>Eukaryota</taxon>
        <taxon>Metazoa</taxon>
        <taxon>Ecdysozoa</taxon>
        <taxon>Arthropoda</taxon>
        <taxon>Hexapoda</taxon>
        <taxon>Insecta</taxon>
        <taxon>Pterygota</taxon>
        <taxon>Neoptera</taxon>
        <taxon>Endopterygota</taxon>
        <taxon>Coleoptera</taxon>
        <taxon>Polyphaga</taxon>
        <taxon>Cucujiformia</taxon>
        <taxon>Nitidulidae</taxon>
        <taxon>Meligethinae</taxon>
        <taxon>Brassicogethes</taxon>
    </lineage>
</organism>
<dbReference type="AlphaFoldDB" id="A0A9P0BDN9"/>
<dbReference type="Proteomes" id="UP001154078">
    <property type="component" value="Chromosome 7"/>
</dbReference>
<protein>
    <submittedName>
        <fullName evidence="3">Uncharacterized protein</fullName>
    </submittedName>
</protein>
<keyword evidence="1" id="KW-0472">Membrane</keyword>
<reference evidence="3" key="1">
    <citation type="submission" date="2021-12" db="EMBL/GenBank/DDBJ databases">
        <authorList>
            <person name="King R."/>
        </authorList>
    </citation>
    <scope>NUCLEOTIDE SEQUENCE</scope>
</reference>
<dbReference type="EMBL" id="OV121138">
    <property type="protein sequence ID" value="CAH0560817.1"/>
    <property type="molecule type" value="Genomic_DNA"/>
</dbReference>
<keyword evidence="2" id="KW-0732">Signal</keyword>
<keyword evidence="1" id="KW-0812">Transmembrane</keyword>
<evidence type="ECO:0000256" key="2">
    <source>
        <dbReference type="SAM" id="SignalP"/>
    </source>
</evidence>
<accession>A0A9P0BDN9</accession>
<evidence type="ECO:0000313" key="4">
    <source>
        <dbReference type="Proteomes" id="UP001154078"/>
    </source>
</evidence>
<feature type="signal peptide" evidence="2">
    <location>
        <begin position="1"/>
        <end position="24"/>
    </location>
</feature>
<evidence type="ECO:0000256" key="1">
    <source>
        <dbReference type="SAM" id="Phobius"/>
    </source>
</evidence>
<evidence type="ECO:0000313" key="3">
    <source>
        <dbReference type="EMBL" id="CAH0560817.1"/>
    </source>
</evidence>
<keyword evidence="1" id="KW-1133">Transmembrane helix</keyword>
<name>A0A9P0BDN9_BRAAE</name>
<sequence length="198" mass="21879">MCFPTTSLVASILVLFACFHVGTQRRLPDTVEDNPNSTELNFGNGTRNAGLCGHHNNFCGEQTGRGQGGGGLLGGGSGGGGGKDNNSLGIIWLLVVLTKLSTIKIILATTLVMVLLIKKFLMAAAILAPVILNKIKMALVHHEPKHVHIKDDEDYDRIFGHVQRNYVTQQQQQNMQFQNTYNPQQYQQYQQYAADRQR</sequence>
<proteinExistence type="predicted"/>
<feature type="chain" id="PRO_5040181228" evidence="2">
    <location>
        <begin position="25"/>
        <end position="198"/>
    </location>
</feature>
<feature type="transmembrane region" description="Helical" evidence="1">
    <location>
        <begin position="90"/>
        <end position="117"/>
    </location>
</feature>